<gene>
    <name evidence="1" type="ORF">NC662_19690</name>
</gene>
<accession>A0ABU2F7B5</accession>
<proteinExistence type="predicted"/>
<protein>
    <submittedName>
        <fullName evidence="1">Uncharacterized protein</fullName>
    </submittedName>
</protein>
<organism evidence="1 2">
    <name type="scientific">Haloarcula argentinensis</name>
    <dbReference type="NCBI Taxonomy" id="43776"/>
    <lineage>
        <taxon>Archaea</taxon>
        <taxon>Methanobacteriati</taxon>
        <taxon>Methanobacteriota</taxon>
        <taxon>Stenosarchaea group</taxon>
        <taxon>Halobacteria</taxon>
        <taxon>Halobacteriales</taxon>
        <taxon>Haloarculaceae</taxon>
        <taxon>Haloarcula</taxon>
    </lineage>
</organism>
<evidence type="ECO:0000313" key="1">
    <source>
        <dbReference type="EMBL" id="MDS0255926.1"/>
    </source>
</evidence>
<dbReference type="RefSeq" id="WP_152423013.1">
    <property type="nucleotide sequence ID" value="NZ_BAABDY010000006.1"/>
</dbReference>
<evidence type="ECO:0000313" key="2">
    <source>
        <dbReference type="Proteomes" id="UP001248536"/>
    </source>
</evidence>
<sequence>MPWIAIDNGQKVAPRQVPKKKDVKCPECGGRMRVWSKSSDGRARHFKHTEGMGHGDGGGTSACDSVAESDKHLKWKSLAADRLESVFESNIENCQMEKELSAPYSNKNRRFGDAVVTFEERDPQLGRGVVVEVQHKNESKDIDATTADFIKQGYAVVWTGEADFGRYRWRMAEIDIRSRAKEAAWPGWVPAQTEWWHPSYSHSAHQQEWHTAWQELPSGEIPATLPPDWYDQTARDLWKQQSWDTLFPTWVEQGKEEYPATEYRAEVREEVGGELDLIVSFPPNVIEPKVFRTVSWERLFTRGTEPPYSERSDVSLEIDIAPLIDQTVWKEWYRKGVRDRQSKRDGIDPPPTAFDDVQCHECGNYFFWKNGYSECQNCSTEIDWQWNIATGRISKGSVPEEFN</sequence>
<dbReference type="EMBL" id="JAMQCP010000006">
    <property type="protein sequence ID" value="MDS0255926.1"/>
    <property type="molecule type" value="Genomic_DNA"/>
</dbReference>
<dbReference type="Proteomes" id="UP001248536">
    <property type="component" value="Unassembled WGS sequence"/>
</dbReference>
<reference evidence="1 2" key="1">
    <citation type="submission" date="2022-06" db="EMBL/GenBank/DDBJ databases">
        <title>Haloarcula sp. a new haloarchaeum isolate from saline soil.</title>
        <authorList>
            <person name="Strakova D."/>
            <person name="Galisteo C."/>
            <person name="Sanchez-Porro C."/>
            <person name="Ventosa A."/>
        </authorList>
    </citation>
    <scope>NUCLEOTIDE SEQUENCE [LARGE SCALE GENOMIC DNA]</scope>
    <source>
        <strain evidence="1 2">JCM 15760</strain>
    </source>
</reference>
<keyword evidence="2" id="KW-1185">Reference proteome</keyword>
<name>A0ABU2F7B5_HALAR</name>
<comment type="caution">
    <text evidence="1">The sequence shown here is derived from an EMBL/GenBank/DDBJ whole genome shotgun (WGS) entry which is preliminary data.</text>
</comment>